<feature type="domain" description="Nitrogen regulatory protein areA GATA-like" evidence="2">
    <location>
        <begin position="160"/>
        <end position="187"/>
    </location>
</feature>
<dbReference type="GO" id="GO:0042149">
    <property type="term" value="P:cellular response to glucose starvation"/>
    <property type="evidence" value="ECO:0007669"/>
    <property type="project" value="TreeGrafter"/>
</dbReference>
<keyword evidence="4" id="KW-1185">Reference proteome</keyword>
<feature type="region of interest" description="Disordered" evidence="1">
    <location>
        <begin position="358"/>
        <end position="405"/>
    </location>
</feature>
<protein>
    <recommendedName>
        <fullName evidence="2">Nitrogen regulatory protein areA GATA-like domain-containing protein</fullName>
    </recommendedName>
</protein>
<dbReference type="GO" id="GO:0007039">
    <property type="term" value="P:protein catabolic process in the vacuole"/>
    <property type="evidence" value="ECO:0007669"/>
    <property type="project" value="TreeGrafter"/>
</dbReference>
<dbReference type="InterPro" id="IPR013860">
    <property type="entry name" value="AreA_GATA"/>
</dbReference>
<gene>
    <name evidence="3" type="ORF">BJ508DRAFT_305507</name>
</gene>
<dbReference type="OrthoDB" id="5563539at2759"/>
<proteinExistence type="predicted"/>
<organism evidence="3 4">
    <name type="scientific">Ascobolus immersus RN42</name>
    <dbReference type="NCBI Taxonomy" id="1160509"/>
    <lineage>
        <taxon>Eukaryota</taxon>
        <taxon>Fungi</taxon>
        <taxon>Dikarya</taxon>
        <taxon>Ascomycota</taxon>
        <taxon>Pezizomycotina</taxon>
        <taxon>Pezizomycetes</taxon>
        <taxon>Pezizales</taxon>
        <taxon>Ascobolaceae</taxon>
        <taxon>Ascobolus</taxon>
    </lineage>
</organism>
<dbReference type="STRING" id="1160509.A0A3N4I967"/>
<dbReference type="PANTHER" id="PTHR28051">
    <property type="entry name" value="PROTEIN MTL1-RELATED"/>
    <property type="match status" value="1"/>
</dbReference>
<dbReference type="InterPro" id="IPR052292">
    <property type="entry name" value="Glucose_repression_reg"/>
</dbReference>
<feature type="region of interest" description="Disordered" evidence="1">
    <location>
        <begin position="450"/>
        <end position="472"/>
    </location>
</feature>
<evidence type="ECO:0000259" key="2">
    <source>
        <dbReference type="Pfam" id="PF08550"/>
    </source>
</evidence>
<name>A0A3N4I967_ASCIM</name>
<dbReference type="Proteomes" id="UP000275078">
    <property type="component" value="Unassembled WGS sequence"/>
</dbReference>
<evidence type="ECO:0000313" key="3">
    <source>
        <dbReference type="EMBL" id="RPA82632.1"/>
    </source>
</evidence>
<dbReference type="GO" id="GO:0005773">
    <property type="term" value="C:vacuole"/>
    <property type="evidence" value="ECO:0007669"/>
    <property type="project" value="GOC"/>
</dbReference>
<sequence length="585" mass="64444">MSGGHGGFHRSASTGSLLQRSSSTSMLGSLAGKKNHHHGNFKTQIVPPSPPLSPQLSSFSLDHDGFDGGVCLDDDELYLPVYDYANTSPPGDSSESYTESVASSTYISSSPDLLERKDSISPEAPDVVITAVDDFEIKHEPSRHVDYLSHDWTEEQICSSWRYMVGKRNAYQYSARLENASWRTWAKSRFNLGTISPKQLNWLKECDVTWLYGPLSDGTDKVSWKKLRSTSYEDSEYRYSPPHRYSPHAHGKKPILKKRSMSEVMLQKSLSSSSLLKQATAAIEAQKSERGGLFPSDRPVPSRAFSDYGGYRKSTFNSAVTECPTAFASSSSGGHSPSCEKHITFNDKVQQCIAVATEEEERDDDDLYPEAIDESSSDDDGLVMLGSSRPKITRSSSSTRSFSEQKTIAMLPAAELKPPDEPIEKPKKSSFTGGFSSFFSLPSVGIPQLGGSSAVSDPKTATPSMGSMGKTTATHHSIQHSHMFDDDDLDDDEMAELNWGGSGAFANRRDSLSLVRPRFETGLTEFDGSDYKHDITGSASVYSNYSNYEEDEDDQVAEGLFGRAVDTVNTVKDIAHVFWNVGWRR</sequence>
<dbReference type="PANTHER" id="PTHR28051:SF1">
    <property type="entry name" value="PROTEIN MTL1-RELATED"/>
    <property type="match status" value="1"/>
</dbReference>
<evidence type="ECO:0000313" key="4">
    <source>
        <dbReference type="Proteomes" id="UP000275078"/>
    </source>
</evidence>
<dbReference type="Pfam" id="PF08550">
    <property type="entry name" value="GATA_AreA"/>
    <property type="match status" value="1"/>
</dbReference>
<dbReference type="AlphaFoldDB" id="A0A3N4I967"/>
<dbReference type="EMBL" id="ML119670">
    <property type="protein sequence ID" value="RPA82632.1"/>
    <property type="molecule type" value="Genomic_DNA"/>
</dbReference>
<feature type="compositionally biased region" description="Polar residues" evidence="1">
    <location>
        <begin position="11"/>
        <end position="27"/>
    </location>
</feature>
<feature type="compositionally biased region" description="Acidic residues" evidence="1">
    <location>
        <begin position="358"/>
        <end position="381"/>
    </location>
</feature>
<reference evidence="3 4" key="1">
    <citation type="journal article" date="2018" name="Nat. Ecol. Evol.">
        <title>Pezizomycetes genomes reveal the molecular basis of ectomycorrhizal truffle lifestyle.</title>
        <authorList>
            <person name="Murat C."/>
            <person name="Payen T."/>
            <person name="Noel B."/>
            <person name="Kuo A."/>
            <person name="Morin E."/>
            <person name="Chen J."/>
            <person name="Kohler A."/>
            <person name="Krizsan K."/>
            <person name="Balestrini R."/>
            <person name="Da Silva C."/>
            <person name="Montanini B."/>
            <person name="Hainaut M."/>
            <person name="Levati E."/>
            <person name="Barry K.W."/>
            <person name="Belfiori B."/>
            <person name="Cichocki N."/>
            <person name="Clum A."/>
            <person name="Dockter R.B."/>
            <person name="Fauchery L."/>
            <person name="Guy J."/>
            <person name="Iotti M."/>
            <person name="Le Tacon F."/>
            <person name="Lindquist E.A."/>
            <person name="Lipzen A."/>
            <person name="Malagnac F."/>
            <person name="Mello A."/>
            <person name="Molinier V."/>
            <person name="Miyauchi S."/>
            <person name="Poulain J."/>
            <person name="Riccioni C."/>
            <person name="Rubini A."/>
            <person name="Sitrit Y."/>
            <person name="Splivallo R."/>
            <person name="Traeger S."/>
            <person name="Wang M."/>
            <person name="Zifcakova L."/>
            <person name="Wipf D."/>
            <person name="Zambonelli A."/>
            <person name="Paolocci F."/>
            <person name="Nowrousian M."/>
            <person name="Ottonello S."/>
            <person name="Baldrian P."/>
            <person name="Spatafora J.W."/>
            <person name="Henrissat B."/>
            <person name="Nagy L.G."/>
            <person name="Aury J.M."/>
            <person name="Wincker P."/>
            <person name="Grigoriev I.V."/>
            <person name="Bonfante P."/>
            <person name="Martin F.M."/>
        </authorList>
    </citation>
    <scope>NUCLEOTIDE SEQUENCE [LARGE SCALE GENOMIC DNA]</scope>
    <source>
        <strain evidence="3 4">RN42</strain>
    </source>
</reference>
<accession>A0A3N4I967</accession>
<evidence type="ECO:0000256" key="1">
    <source>
        <dbReference type="SAM" id="MobiDB-lite"/>
    </source>
</evidence>
<feature type="compositionally biased region" description="Low complexity" evidence="1">
    <location>
        <begin position="387"/>
        <end position="402"/>
    </location>
</feature>
<feature type="region of interest" description="Disordered" evidence="1">
    <location>
        <begin position="1"/>
        <end position="59"/>
    </location>
</feature>